<protein>
    <recommendedName>
        <fullName evidence="2">Copper homeostasis protein cutC homolog</fullName>
    </recommendedName>
</protein>
<evidence type="ECO:0000313" key="5">
    <source>
        <dbReference type="Proteomes" id="UP001174936"/>
    </source>
</evidence>
<evidence type="ECO:0000256" key="1">
    <source>
        <dbReference type="ARBA" id="ARBA00007768"/>
    </source>
</evidence>
<dbReference type="InterPro" id="IPR005627">
    <property type="entry name" value="CutC-like"/>
</dbReference>
<evidence type="ECO:0000256" key="3">
    <source>
        <dbReference type="SAM" id="Phobius"/>
    </source>
</evidence>
<dbReference type="AlphaFoldDB" id="A0AA39YFR3"/>
<reference evidence="4" key="1">
    <citation type="submission" date="2023-06" db="EMBL/GenBank/DDBJ databases">
        <title>Genome-scale phylogeny and comparative genomics of the fungal order Sordariales.</title>
        <authorList>
            <consortium name="Lawrence Berkeley National Laboratory"/>
            <person name="Hensen N."/>
            <person name="Bonometti L."/>
            <person name="Westerberg I."/>
            <person name="Brannstrom I.O."/>
            <person name="Guillou S."/>
            <person name="Cros-Aarteil S."/>
            <person name="Calhoun S."/>
            <person name="Haridas S."/>
            <person name="Kuo A."/>
            <person name="Mondo S."/>
            <person name="Pangilinan J."/>
            <person name="Riley R."/>
            <person name="Labutti K."/>
            <person name="Andreopoulos B."/>
            <person name="Lipzen A."/>
            <person name="Chen C."/>
            <person name="Yanf M."/>
            <person name="Daum C."/>
            <person name="Ng V."/>
            <person name="Clum A."/>
            <person name="Steindorff A."/>
            <person name="Ohm R."/>
            <person name="Martin F."/>
            <person name="Silar P."/>
            <person name="Natvig D."/>
            <person name="Lalanne C."/>
            <person name="Gautier V."/>
            <person name="Ament-Velasquez S.L."/>
            <person name="Kruys A."/>
            <person name="Hutchinson M.I."/>
            <person name="Powell A.J."/>
            <person name="Barry K."/>
            <person name="Miller A.N."/>
            <person name="Grigoriev I.V."/>
            <person name="Debuchy R."/>
            <person name="Gladieux P."/>
            <person name="Thoren M.H."/>
            <person name="Johannesson H."/>
        </authorList>
    </citation>
    <scope>NUCLEOTIDE SEQUENCE</scope>
    <source>
        <strain evidence="4">SMH2532-1</strain>
    </source>
</reference>
<dbReference type="EMBL" id="JAULSV010000002">
    <property type="protein sequence ID" value="KAK0651723.1"/>
    <property type="molecule type" value="Genomic_DNA"/>
</dbReference>
<keyword evidence="3" id="KW-1133">Transmembrane helix</keyword>
<comment type="caution">
    <text evidence="4">The sequence shown here is derived from an EMBL/GenBank/DDBJ whole genome shotgun (WGS) entry which is preliminary data.</text>
</comment>
<gene>
    <name evidence="4" type="ORF">B0T16DRAFT_489684</name>
</gene>
<dbReference type="InterPro" id="IPR036822">
    <property type="entry name" value="CutC-like_dom_sf"/>
</dbReference>
<name>A0AA39YFR3_9PEZI</name>
<dbReference type="Gene3D" id="3.20.20.380">
    <property type="entry name" value="Copper homeostasis (CutC) domain"/>
    <property type="match status" value="1"/>
</dbReference>
<dbReference type="Pfam" id="PF03932">
    <property type="entry name" value="CutC"/>
    <property type="match status" value="1"/>
</dbReference>
<dbReference type="Proteomes" id="UP001174936">
    <property type="component" value="Unassembled WGS sequence"/>
</dbReference>
<accession>A0AA39YFR3</accession>
<evidence type="ECO:0000313" key="4">
    <source>
        <dbReference type="EMBL" id="KAK0651723.1"/>
    </source>
</evidence>
<organism evidence="4 5">
    <name type="scientific">Cercophora newfieldiana</name>
    <dbReference type="NCBI Taxonomy" id="92897"/>
    <lineage>
        <taxon>Eukaryota</taxon>
        <taxon>Fungi</taxon>
        <taxon>Dikarya</taxon>
        <taxon>Ascomycota</taxon>
        <taxon>Pezizomycotina</taxon>
        <taxon>Sordariomycetes</taxon>
        <taxon>Sordariomycetidae</taxon>
        <taxon>Sordariales</taxon>
        <taxon>Lasiosphaeriaceae</taxon>
        <taxon>Cercophora</taxon>
    </lineage>
</organism>
<dbReference type="GO" id="GO:0005507">
    <property type="term" value="F:copper ion binding"/>
    <property type="evidence" value="ECO:0007669"/>
    <property type="project" value="TreeGrafter"/>
</dbReference>
<proteinExistence type="inferred from homology"/>
<dbReference type="SUPFAM" id="SSF110395">
    <property type="entry name" value="CutC-like"/>
    <property type="match status" value="1"/>
</dbReference>
<keyword evidence="5" id="KW-1185">Reference proteome</keyword>
<dbReference type="PANTHER" id="PTHR12598">
    <property type="entry name" value="COPPER HOMEOSTASIS PROTEIN CUTC"/>
    <property type="match status" value="1"/>
</dbReference>
<keyword evidence="3" id="KW-0472">Membrane</keyword>
<keyword evidence="3" id="KW-0812">Transmembrane</keyword>
<dbReference type="PANTHER" id="PTHR12598:SF0">
    <property type="entry name" value="COPPER HOMEOSTASIS PROTEIN CUTC HOMOLOG"/>
    <property type="match status" value="1"/>
</dbReference>
<feature type="transmembrane region" description="Helical" evidence="3">
    <location>
        <begin position="247"/>
        <end position="264"/>
    </location>
</feature>
<sequence>MAPIPHHGVRLEIPIFGPESGVPAASAGASRLELNHSGSYALGGTTPTIIELSSLIFSLSHRNLTVPIRVMIRPRGAPSPVSSADPEPDFLYTHDELTAMRQDIIAFKESGLLDPQRGDGFVFGTLERDGARLRINTEANGEMVALARPLKCVFHRAFDDVLSSAEGVDGVAVWEEQAVEDLVACGFDGVLTSGGKGDVTVKGNVERLARVVRGLRGRVEVVVGGGVRSGNVKGLKGGLGGGLRKCGFILLVWLVWTVMGRGYLMRGR</sequence>
<comment type="similarity">
    <text evidence="1">Belongs to the CutC family.</text>
</comment>
<evidence type="ECO:0000256" key="2">
    <source>
        <dbReference type="ARBA" id="ARBA00019014"/>
    </source>
</evidence>